<dbReference type="EMBL" id="KB206909">
    <property type="protein sequence ID" value="ELP86805.1"/>
    <property type="molecule type" value="Genomic_DNA"/>
</dbReference>
<dbReference type="RefSeq" id="XP_004253576.1">
    <property type="nucleotide sequence ID" value="XM_004253528.1"/>
</dbReference>
<dbReference type="AlphaFoldDB" id="L7FKL2"/>
<dbReference type="Gene3D" id="3.80.10.10">
    <property type="entry name" value="Ribonuclease Inhibitor"/>
    <property type="match status" value="1"/>
</dbReference>
<evidence type="ECO:0000313" key="2">
    <source>
        <dbReference type="EMBL" id="ELP86805.1"/>
    </source>
</evidence>
<dbReference type="PANTHER" id="PTHR45661">
    <property type="entry name" value="SURFACE ANTIGEN"/>
    <property type="match status" value="1"/>
</dbReference>
<name>L7FKL2_ENTIV</name>
<protein>
    <recommendedName>
        <fullName evidence="4">Leucine rich repeat containing protein BspA family protein</fullName>
    </recommendedName>
</protein>
<reference evidence="2 3" key="1">
    <citation type="submission" date="2012-10" db="EMBL/GenBank/DDBJ databases">
        <authorList>
            <person name="Zafar N."/>
            <person name="Inman J."/>
            <person name="Hall N."/>
            <person name="Lorenzi H."/>
            <person name="Caler E."/>
        </authorList>
    </citation>
    <scope>NUCLEOTIDE SEQUENCE [LARGE SCALE GENOMIC DNA]</scope>
    <source>
        <strain evidence="2 3">IP1</strain>
    </source>
</reference>
<dbReference type="KEGG" id="eiv:EIN_516910"/>
<feature type="compositionally biased region" description="Low complexity" evidence="1">
    <location>
        <begin position="89"/>
        <end position="102"/>
    </location>
</feature>
<evidence type="ECO:0008006" key="4">
    <source>
        <dbReference type="Google" id="ProtNLM"/>
    </source>
</evidence>
<dbReference type="InterPro" id="IPR053139">
    <property type="entry name" value="Surface_bspA-like"/>
</dbReference>
<organism evidence="2 3">
    <name type="scientific">Entamoeba invadens IP1</name>
    <dbReference type="NCBI Taxonomy" id="370355"/>
    <lineage>
        <taxon>Eukaryota</taxon>
        <taxon>Amoebozoa</taxon>
        <taxon>Evosea</taxon>
        <taxon>Archamoebae</taxon>
        <taxon>Mastigamoebida</taxon>
        <taxon>Entamoebidae</taxon>
        <taxon>Entamoeba</taxon>
    </lineage>
</organism>
<keyword evidence="3" id="KW-1185">Reference proteome</keyword>
<dbReference type="Pfam" id="PF13306">
    <property type="entry name" value="LRR_5"/>
    <property type="match status" value="1"/>
</dbReference>
<accession>L7FKL2</accession>
<dbReference type="PANTHER" id="PTHR45661:SF3">
    <property type="entry name" value="IG-LIKE DOMAIN-CONTAINING PROTEIN"/>
    <property type="match status" value="1"/>
</dbReference>
<dbReference type="OrthoDB" id="25856at2759"/>
<dbReference type="Proteomes" id="UP000014680">
    <property type="component" value="Unassembled WGS sequence"/>
</dbReference>
<dbReference type="VEuPathDB" id="AmoebaDB:EIN_516910"/>
<feature type="region of interest" description="Disordered" evidence="1">
    <location>
        <begin position="81"/>
        <end position="108"/>
    </location>
</feature>
<evidence type="ECO:0000313" key="3">
    <source>
        <dbReference type="Proteomes" id="UP000014680"/>
    </source>
</evidence>
<sequence>MSTIDGYHMMIVSQYFTTIDDFINLEFVCKKYQNNMEKFHCNPIPLNRKTIKHFPNIETLYIWSRKDETFGNEIIRKTYPPEFPDWSETSSTSSNDTDSNSTDSDDLLDSKKHTKSINKVEEILEKIDFYKIVIWNYEVYETVTRTMTKSMYANNGISKFEFKRVQYERVEWEYYDDVKQINPCDYNLRTHTYDSKLHSLQIPNFVTWLPDFCFENATDLTSVTLPSKIHDIGHTGFYGCSNLQHIILPDNLLELKNYAFMYCNLKSVCIPKLVTSIGQNCFLDNRNLSYVEMNNHVTKIGQKCFKGCDSLAEIVLPKSIKVIGECCFSPDTKVIHKI</sequence>
<dbReference type="InterPro" id="IPR032675">
    <property type="entry name" value="LRR_dom_sf"/>
</dbReference>
<proteinExistence type="predicted"/>
<dbReference type="InterPro" id="IPR026906">
    <property type="entry name" value="LRR_5"/>
</dbReference>
<gene>
    <name evidence="2" type="ORF">EIN_516910</name>
</gene>
<dbReference type="GeneID" id="14885786"/>
<evidence type="ECO:0000256" key="1">
    <source>
        <dbReference type="SAM" id="MobiDB-lite"/>
    </source>
</evidence>
<dbReference type="SUPFAM" id="SSF52058">
    <property type="entry name" value="L domain-like"/>
    <property type="match status" value="1"/>
</dbReference>